<organism evidence="2 3">
    <name type="scientific">Gossypium tomentosum</name>
    <name type="common">Hawaiian cotton</name>
    <name type="synonym">Gossypium sandvicense</name>
    <dbReference type="NCBI Taxonomy" id="34277"/>
    <lineage>
        <taxon>Eukaryota</taxon>
        <taxon>Viridiplantae</taxon>
        <taxon>Streptophyta</taxon>
        <taxon>Embryophyta</taxon>
        <taxon>Tracheophyta</taxon>
        <taxon>Spermatophyta</taxon>
        <taxon>Magnoliopsida</taxon>
        <taxon>eudicotyledons</taxon>
        <taxon>Gunneridae</taxon>
        <taxon>Pentapetalae</taxon>
        <taxon>rosids</taxon>
        <taxon>malvids</taxon>
        <taxon>Malvales</taxon>
        <taxon>Malvaceae</taxon>
        <taxon>Malvoideae</taxon>
        <taxon>Gossypium</taxon>
    </lineage>
</organism>
<proteinExistence type="predicted"/>
<dbReference type="Proteomes" id="UP000322667">
    <property type="component" value="Chromosome D05"/>
</dbReference>
<dbReference type="EMBL" id="CM017627">
    <property type="protein sequence ID" value="TYH74343.1"/>
    <property type="molecule type" value="Genomic_DNA"/>
</dbReference>
<gene>
    <name evidence="2" type="ORF">ES332_D05G391400v1</name>
</gene>
<feature type="region of interest" description="Disordered" evidence="1">
    <location>
        <begin position="1"/>
        <end position="29"/>
    </location>
</feature>
<sequence length="61" mass="6998">MPRHSCALDLHRGSDFDRDGRRSGGPDNKVRCTEAVDVVSTEAHIRAEAWHARRKVWLLRC</sequence>
<name>A0A5D2L892_GOSTO</name>
<protein>
    <submittedName>
        <fullName evidence="2">Uncharacterized protein</fullName>
    </submittedName>
</protein>
<evidence type="ECO:0000256" key="1">
    <source>
        <dbReference type="SAM" id="MobiDB-lite"/>
    </source>
</evidence>
<keyword evidence="3" id="KW-1185">Reference proteome</keyword>
<reference evidence="2 3" key="1">
    <citation type="submission" date="2019-07" db="EMBL/GenBank/DDBJ databases">
        <title>WGS assembly of Gossypium tomentosum.</title>
        <authorList>
            <person name="Chen Z.J."/>
            <person name="Sreedasyam A."/>
            <person name="Ando A."/>
            <person name="Song Q."/>
            <person name="De L."/>
            <person name="Hulse-Kemp A."/>
            <person name="Ding M."/>
            <person name="Ye W."/>
            <person name="Kirkbride R."/>
            <person name="Jenkins J."/>
            <person name="Plott C."/>
            <person name="Lovell J."/>
            <person name="Lin Y.-M."/>
            <person name="Vaughn R."/>
            <person name="Liu B."/>
            <person name="Li W."/>
            <person name="Simpson S."/>
            <person name="Scheffler B."/>
            <person name="Saski C."/>
            <person name="Grover C."/>
            <person name="Hu G."/>
            <person name="Conover J."/>
            <person name="Carlson J."/>
            <person name="Shu S."/>
            <person name="Boston L."/>
            <person name="Williams M."/>
            <person name="Peterson D."/>
            <person name="Mcgee K."/>
            <person name="Jones D."/>
            <person name="Wendel J."/>
            <person name="Stelly D."/>
            <person name="Grimwood J."/>
            <person name="Schmutz J."/>
        </authorList>
    </citation>
    <scope>NUCLEOTIDE SEQUENCE [LARGE SCALE GENOMIC DNA]</scope>
    <source>
        <strain evidence="2">7179.01</strain>
    </source>
</reference>
<dbReference type="AlphaFoldDB" id="A0A5D2L892"/>
<evidence type="ECO:0000313" key="2">
    <source>
        <dbReference type="EMBL" id="TYH74343.1"/>
    </source>
</evidence>
<accession>A0A5D2L892</accession>
<feature type="compositionally biased region" description="Basic and acidic residues" evidence="1">
    <location>
        <begin position="9"/>
        <end position="29"/>
    </location>
</feature>
<evidence type="ECO:0000313" key="3">
    <source>
        <dbReference type="Proteomes" id="UP000322667"/>
    </source>
</evidence>